<sequence length="74" mass="8235">MFTTQIFSIYSSCSCVCIQLCCVYSTALRFVPLSALPIRFASSVLFSIPLPFSSNPVVFNAACLSYLCQDRTYK</sequence>
<feature type="transmembrane region" description="Helical" evidence="1">
    <location>
        <begin position="7"/>
        <end position="28"/>
    </location>
</feature>
<dbReference type="EMBL" id="JARK01001399">
    <property type="protein sequence ID" value="EYC08986.1"/>
    <property type="molecule type" value="Genomic_DNA"/>
</dbReference>
<evidence type="ECO:0000313" key="3">
    <source>
        <dbReference type="Proteomes" id="UP000024635"/>
    </source>
</evidence>
<dbReference type="Proteomes" id="UP000024635">
    <property type="component" value="Unassembled WGS sequence"/>
</dbReference>
<keyword evidence="1" id="KW-0812">Transmembrane</keyword>
<evidence type="ECO:0000313" key="2">
    <source>
        <dbReference type="EMBL" id="EYC08986.1"/>
    </source>
</evidence>
<gene>
    <name evidence="2" type="primary">Acey_s0063.g3466</name>
    <name evidence="2" type="ORF">Y032_0063g3466</name>
</gene>
<keyword evidence="1" id="KW-0472">Membrane</keyword>
<organism evidence="2 3">
    <name type="scientific">Ancylostoma ceylanicum</name>
    <dbReference type="NCBI Taxonomy" id="53326"/>
    <lineage>
        <taxon>Eukaryota</taxon>
        <taxon>Metazoa</taxon>
        <taxon>Ecdysozoa</taxon>
        <taxon>Nematoda</taxon>
        <taxon>Chromadorea</taxon>
        <taxon>Rhabditida</taxon>
        <taxon>Rhabditina</taxon>
        <taxon>Rhabditomorpha</taxon>
        <taxon>Strongyloidea</taxon>
        <taxon>Ancylostomatidae</taxon>
        <taxon>Ancylostomatinae</taxon>
        <taxon>Ancylostoma</taxon>
    </lineage>
</organism>
<accession>A0A016U1Z3</accession>
<proteinExistence type="predicted"/>
<keyword evidence="3" id="KW-1185">Reference proteome</keyword>
<keyword evidence="1" id="KW-1133">Transmembrane helix</keyword>
<comment type="caution">
    <text evidence="2">The sequence shown here is derived from an EMBL/GenBank/DDBJ whole genome shotgun (WGS) entry which is preliminary data.</text>
</comment>
<name>A0A016U1Z3_9BILA</name>
<protein>
    <submittedName>
        <fullName evidence="2">Uncharacterized protein</fullName>
    </submittedName>
</protein>
<dbReference type="AlphaFoldDB" id="A0A016U1Z3"/>
<feature type="transmembrane region" description="Helical" evidence="1">
    <location>
        <begin position="48"/>
        <end position="68"/>
    </location>
</feature>
<evidence type="ECO:0000256" key="1">
    <source>
        <dbReference type="SAM" id="Phobius"/>
    </source>
</evidence>
<reference evidence="3" key="1">
    <citation type="journal article" date="2015" name="Nat. Genet.">
        <title>The genome and transcriptome of the zoonotic hookworm Ancylostoma ceylanicum identify infection-specific gene families.</title>
        <authorList>
            <person name="Schwarz E.M."/>
            <person name="Hu Y."/>
            <person name="Antoshechkin I."/>
            <person name="Miller M.M."/>
            <person name="Sternberg P.W."/>
            <person name="Aroian R.V."/>
        </authorList>
    </citation>
    <scope>NUCLEOTIDE SEQUENCE</scope>
    <source>
        <strain evidence="3">HY135</strain>
    </source>
</reference>